<accession>A0A6L5BPG0</accession>
<feature type="chain" id="PRO_5027014452" evidence="4">
    <location>
        <begin position="25"/>
        <end position="448"/>
    </location>
</feature>
<evidence type="ECO:0000256" key="3">
    <source>
        <dbReference type="ARBA" id="ARBA00022729"/>
    </source>
</evidence>
<dbReference type="GO" id="GO:0016020">
    <property type="term" value="C:membrane"/>
    <property type="evidence" value="ECO:0007669"/>
    <property type="project" value="InterPro"/>
</dbReference>
<evidence type="ECO:0000313" key="5">
    <source>
        <dbReference type="EMBL" id="KAF2390559.1"/>
    </source>
</evidence>
<keyword evidence="3 4" id="KW-0732">Signal</keyword>
<dbReference type="InterPro" id="IPR005318">
    <property type="entry name" value="OM_porin_bac"/>
</dbReference>
<evidence type="ECO:0000256" key="2">
    <source>
        <dbReference type="ARBA" id="ARBA00022448"/>
    </source>
</evidence>
<gene>
    <name evidence="5" type="ORF">FX983_05020</name>
</gene>
<comment type="caution">
    <text evidence="5">The sequence shown here is derived from an EMBL/GenBank/DDBJ whole genome shotgun (WGS) entry which is preliminary data.</text>
</comment>
<dbReference type="GO" id="GO:0015288">
    <property type="term" value="F:porin activity"/>
    <property type="evidence" value="ECO:0007669"/>
    <property type="project" value="TreeGrafter"/>
</dbReference>
<dbReference type="Proteomes" id="UP000475265">
    <property type="component" value="Unassembled WGS sequence"/>
</dbReference>
<name>A0A6L5BPG0_9PSED</name>
<evidence type="ECO:0000256" key="4">
    <source>
        <dbReference type="SAM" id="SignalP"/>
    </source>
</evidence>
<reference evidence="5 6" key="1">
    <citation type="submission" date="2019-12" db="EMBL/GenBank/DDBJ databases">
        <title>Endophytic bacteria associated with Panax ginseng seedlings.</title>
        <authorList>
            <person name="Park J.M."/>
            <person name="Shin R."/>
            <person name="Jo S.H."/>
        </authorList>
    </citation>
    <scope>NUCLEOTIDE SEQUENCE [LARGE SCALE GENOMIC DNA]</scope>
    <source>
        <strain evidence="5 6">PgKB32</strain>
    </source>
</reference>
<comment type="similarity">
    <text evidence="1">Belongs to the outer membrane porin (Opr) (TC 1.B.25) family.</text>
</comment>
<sequence length="448" mass="48190">MRVMKWSTIALAVAAAASTQMATAAPFVSDQAEAKGFVEDSSLNLLVRNYYFNRDNKDGSRDVKDWTQGIWGNFSSGYTQGTVGVGVDAFGYLAIKLDGGDGTSGSGNMSRSDTVNANGGRDVNDSQGKAGAAIKFRISKTELKVGDMQPSTAPVFAVGGSRILPQTASGFQLQSSEVKDLDLEAGHFYSGTSQDKNSRDGGLFATYAGVEANTIDYFGGKYGITENLTASLYGAKLEDIWNQYYANVNLTTPISGDTSLNTDFNIYRTTDTGDAKAGDISNTAFSLATALTFLKAHTITLAFQKVNGDTPFDYIGIGKNNRGGDSIFLANSIQYSDFNAPGEKSAQIRYDLKMAEYGVPGLSFMTRYVKGWDIDGTNTPAGSAYTGLYGADGKHNETNFEAKYVVQSGPAKDLSFRIRQAWHFANADEGEGDVKEFRFIVDYPLSVL</sequence>
<keyword evidence="5" id="KW-0378">Hydrolase</keyword>
<evidence type="ECO:0000313" key="6">
    <source>
        <dbReference type="Proteomes" id="UP000475265"/>
    </source>
</evidence>
<keyword evidence="2" id="KW-0813">Transport</keyword>
<dbReference type="PANTHER" id="PTHR34596:SF2">
    <property type="entry name" value="CHITOPORIN"/>
    <property type="match status" value="1"/>
</dbReference>
<dbReference type="RefSeq" id="WP_163912555.1">
    <property type="nucleotide sequence ID" value="NZ_JAAAXX010000002.1"/>
</dbReference>
<dbReference type="InterPro" id="IPR023614">
    <property type="entry name" value="Porin_dom_sf"/>
</dbReference>
<dbReference type="EC" id="3.4.21.-" evidence="5"/>
<dbReference type="GO" id="GO:0016787">
    <property type="term" value="F:hydrolase activity"/>
    <property type="evidence" value="ECO:0007669"/>
    <property type="project" value="UniProtKB-KW"/>
</dbReference>
<dbReference type="Pfam" id="PF03573">
    <property type="entry name" value="OprD"/>
    <property type="match status" value="1"/>
</dbReference>
<proteinExistence type="inferred from homology"/>
<dbReference type="PANTHER" id="PTHR34596">
    <property type="entry name" value="CHITOPORIN"/>
    <property type="match status" value="1"/>
</dbReference>
<dbReference type="EMBL" id="JAAAXX010000002">
    <property type="protein sequence ID" value="KAF2390559.1"/>
    <property type="molecule type" value="Genomic_DNA"/>
</dbReference>
<organism evidence="5 6">
    <name type="scientific">Pseudomonas frederiksbergensis</name>
    <dbReference type="NCBI Taxonomy" id="104087"/>
    <lineage>
        <taxon>Bacteria</taxon>
        <taxon>Pseudomonadati</taxon>
        <taxon>Pseudomonadota</taxon>
        <taxon>Gammaproteobacteria</taxon>
        <taxon>Pseudomonadales</taxon>
        <taxon>Pseudomonadaceae</taxon>
        <taxon>Pseudomonas</taxon>
    </lineage>
</organism>
<dbReference type="Gene3D" id="2.40.160.10">
    <property type="entry name" value="Porin"/>
    <property type="match status" value="1"/>
</dbReference>
<dbReference type="AlphaFoldDB" id="A0A6L5BPG0"/>
<evidence type="ECO:0000256" key="1">
    <source>
        <dbReference type="ARBA" id="ARBA00009075"/>
    </source>
</evidence>
<protein>
    <submittedName>
        <fullName evidence="5">Porin D</fullName>
        <ecNumber evidence="5">3.4.21.-</ecNumber>
    </submittedName>
</protein>
<feature type="signal peptide" evidence="4">
    <location>
        <begin position="1"/>
        <end position="24"/>
    </location>
</feature>